<sequence length="850" mass="95613">MEPSKASPKKTRNRRNRDRSGKPREPLDDPNYLPVTDAEVDSILVWSATQEKGEQAMLAYQKSRAEHNRKKAAVYRPQKDRYLTRLRRYLKFFHGRKKSTDQRNSSTQTIGSGWPITRDKFLLWARRDPRQGKFRCIITYLRAVEAARLATHHLFVDDFPNLSGKSLQLDKHIKELLSHYDRKCPGKNTPQTQTETTTRPSTSSLTGSKVITKPETAQVATTNNNDNPLSKPAKKIIPTVATSSKSANLTIALRPETIDNLTTQASTTNATQLDTDNTPAKTAGKPTPQTTSTSKPAPVPHENKTSTNTPNSGQISRKKTILSTDSSASTSSLPSPDSVSLLSAHKPSASNVPSKKIVHHDSTNDSSSSSKIFLPRSLVHNCSDQSSVHKSTTNPLNKSGQDNNTMIISSNEGESSTLNQISTTKSKEVVVKRTRSRSESSSSDDADDDDIPLALLNHKPPKKKSKSNPIQSNSQNQTSDLSNIPSNQTEDHYLEDQSLPLYTHLESFIDLISSPEIREQVFNELRRDHPNNLGIKEVIEGLSVEIEGCTGEGGELNSIATSTDLEECLLEPYLTYWAYEGISGFPMKAIKVCIWLNSYEPKVTEKETKDISLCFDKLSTRIAIGFPQDDEDGALSMFDYPSSFLTSKIWLSFIDFHGWSSSNLNPTTLNQNSECMEPNVTNSRQRSVSISSTIGSSLSSLPNSPSPSPPPLLQTRSRSTAARRIFNQALIGLRSRPTRYQNRLDQQLQRDHQHQNPNPNPERPKQKQKSKQSQEHDQQQSQSEDQDQKQSEEEDQQQQQEQQEEHDPHRDSLNLEKEHHHHIQYKRDLIHSVEHQKFLSNLRRFVQLLR</sequence>
<dbReference type="AlphaFoldDB" id="A0A0L0VZ55"/>
<organism evidence="2 3">
    <name type="scientific">Puccinia striiformis f. sp. tritici PST-78</name>
    <dbReference type="NCBI Taxonomy" id="1165861"/>
    <lineage>
        <taxon>Eukaryota</taxon>
        <taxon>Fungi</taxon>
        <taxon>Dikarya</taxon>
        <taxon>Basidiomycota</taxon>
        <taxon>Pucciniomycotina</taxon>
        <taxon>Pucciniomycetes</taxon>
        <taxon>Pucciniales</taxon>
        <taxon>Pucciniaceae</taxon>
        <taxon>Puccinia</taxon>
    </lineage>
</organism>
<protein>
    <submittedName>
        <fullName evidence="2">Uncharacterized protein</fullName>
    </submittedName>
</protein>
<keyword evidence="3" id="KW-1185">Reference proteome</keyword>
<evidence type="ECO:0000313" key="2">
    <source>
        <dbReference type="EMBL" id="KNF04561.1"/>
    </source>
</evidence>
<evidence type="ECO:0000256" key="1">
    <source>
        <dbReference type="SAM" id="MobiDB-lite"/>
    </source>
</evidence>
<feature type="compositionally biased region" description="Polar residues" evidence="1">
    <location>
        <begin position="670"/>
        <end position="686"/>
    </location>
</feature>
<feature type="region of interest" description="Disordered" evidence="1">
    <location>
        <begin position="384"/>
        <end position="488"/>
    </location>
</feature>
<gene>
    <name evidence="2" type="ORF">PSTG_02471</name>
</gene>
<proteinExistence type="predicted"/>
<dbReference type="Proteomes" id="UP000054564">
    <property type="component" value="Unassembled WGS sequence"/>
</dbReference>
<dbReference type="OrthoDB" id="2503624at2759"/>
<feature type="region of interest" description="Disordered" evidence="1">
    <location>
        <begin position="670"/>
        <end position="717"/>
    </location>
</feature>
<evidence type="ECO:0000313" key="3">
    <source>
        <dbReference type="Proteomes" id="UP000054564"/>
    </source>
</evidence>
<reference evidence="3" key="1">
    <citation type="submission" date="2014-03" db="EMBL/GenBank/DDBJ databases">
        <title>The Genome Sequence of Puccinia striiformis f. sp. tritici PST-78.</title>
        <authorList>
            <consortium name="The Broad Institute Genome Sequencing Platform"/>
            <person name="Cuomo C."/>
            <person name="Hulbert S."/>
            <person name="Chen X."/>
            <person name="Walker B."/>
            <person name="Young S.K."/>
            <person name="Zeng Q."/>
            <person name="Gargeya S."/>
            <person name="Fitzgerald M."/>
            <person name="Haas B."/>
            <person name="Abouelleil A."/>
            <person name="Alvarado L."/>
            <person name="Arachchi H.M."/>
            <person name="Berlin A.M."/>
            <person name="Chapman S.B."/>
            <person name="Goldberg J."/>
            <person name="Griggs A."/>
            <person name="Gujja S."/>
            <person name="Hansen M."/>
            <person name="Howarth C."/>
            <person name="Imamovic A."/>
            <person name="Larimer J."/>
            <person name="McCowan C."/>
            <person name="Montmayeur A."/>
            <person name="Murphy C."/>
            <person name="Neiman D."/>
            <person name="Pearson M."/>
            <person name="Priest M."/>
            <person name="Roberts A."/>
            <person name="Saif S."/>
            <person name="Shea T."/>
            <person name="Sisk P."/>
            <person name="Sykes S."/>
            <person name="Wortman J."/>
            <person name="Nusbaum C."/>
            <person name="Birren B."/>
        </authorList>
    </citation>
    <scope>NUCLEOTIDE SEQUENCE [LARGE SCALE GENOMIC DNA]</scope>
    <source>
        <strain evidence="3">race PST-78</strain>
    </source>
</reference>
<dbReference type="STRING" id="1165861.A0A0L0VZ55"/>
<accession>A0A0L0VZ55</accession>
<feature type="compositionally biased region" description="Low complexity" evidence="1">
    <location>
        <begin position="285"/>
        <end position="296"/>
    </location>
</feature>
<feature type="compositionally biased region" description="Low complexity" evidence="1">
    <location>
        <begin position="322"/>
        <end position="344"/>
    </location>
</feature>
<feature type="compositionally biased region" description="Low complexity" evidence="1">
    <location>
        <begin position="687"/>
        <end position="703"/>
    </location>
</feature>
<feature type="compositionally biased region" description="Polar residues" evidence="1">
    <location>
        <begin position="218"/>
        <end position="228"/>
    </location>
</feature>
<feature type="compositionally biased region" description="Polar residues" evidence="1">
    <location>
        <begin position="384"/>
        <end position="421"/>
    </location>
</feature>
<feature type="compositionally biased region" description="Low complexity" evidence="1">
    <location>
        <begin position="467"/>
        <end position="479"/>
    </location>
</feature>
<feature type="compositionally biased region" description="Acidic residues" evidence="1">
    <location>
        <begin position="442"/>
        <end position="451"/>
    </location>
</feature>
<feature type="compositionally biased region" description="Low complexity" evidence="1">
    <location>
        <begin position="189"/>
        <end position="208"/>
    </location>
</feature>
<feature type="compositionally biased region" description="Basic and acidic residues" evidence="1">
    <location>
        <begin position="18"/>
        <end position="27"/>
    </location>
</feature>
<feature type="region of interest" description="Disordered" evidence="1">
    <location>
        <begin position="181"/>
        <end position="232"/>
    </location>
</feature>
<feature type="compositionally biased region" description="Polar residues" evidence="1">
    <location>
        <begin position="262"/>
        <end position="280"/>
    </location>
</feature>
<comment type="caution">
    <text evidence="2">The sequence shown here is derived from an EMBL/GenBank/DDBJ whole genome shotgun (WGS) entry which is preliminary data.</text>
</comment>
<feature type="region of interest" description="Disordered" evidence="1">
    <location>
        <begin position="746"/>
        <end position="810"/>
    </location>
</feature>
<dbReference type="EMBL" id="AJIL01000012">
    <property type="protein sequence ID" value="KNF04561.1"/>
    <property type="molecule type" value="Genomic_DNA"/>
</dbReference>
<feature type="region of interest" description="Disordered" evidence="1">
    <location>
        <begin position="262"/>
        <end position="371"/>
    </location>
</feature>
<feature type="compositionally biased region" description="Polar residues" evidence="1">
    <location>
        <begin position="305"/>
        <end position="315"/>
    </location>
</feature>
<feature type="compositionally biased region" description="Basic residues" evidence="1">
    <location>
        <begin position="7"/>
        <end position="17"/>
    </location>
</feature>
<feature type="region of interest" description="Disordered" evidence="1">
    <location>
        <begin position="1"/>
        <end position="34"/>
    </location>
</feature>
<name>A0A0L0VZ55_9BASI</name>